<reference evidence="4 5" key="1">
    <citation type="submission" date="2020-08" db="EMBL/GenBank/DDBJ databases">
        <title>Genomic Encyclopedia of Type Strains, Phase III (KMG-III): the genomes of soil and plant-associated and newly described type strains.</title>
        <authorList>
            <person name="Whitman W."/>
        </authorList>
    </citation>
    <scope>NUCLEOTIDE SEQUENCE [LARGE SCALE GENOMIC DNA]</scope>
    <source>
        <strain evidence="4 5">CECT 8234</strain>
    </source>
</reference>
<keyword evidence="5" id="KW-1185">Reference proteome</keyword>
<dbReference type="GO" id="GO:0006465">
    <property type="term" value="P:signal peptide processing"/>
    <property type="evidence" value="ECO:0007669"/>
    <property type="project" value="TreeGrafter"/>
</dbReference>
<feature type="transmembrane region" description="Helical" evidence="2">
    <location>
        <begin position="184"/>
        <end position="217"/>
    </location>
</feature>
<dbReference type="RefSeq" id="WP_183560009.1">
    <property type="nucleotide sequence ID" value="NZ_CBCSLB010000002.1"/>
</dbReference>
<feature type="transmembrane region" description="Helical" evidence="2">
    <location>
        <begin position="229"/>
        <end position="252"/>
    </location>
</feature>
<keyword evidence="4" id="KW-0808">Transferase</keyword>
<feature type="domain" description="Prepilin type IV endopeptidase peptidase" evidence="3">
    <location>
        <begin position="104"/>
        <end position="212"/>
    </location>
</feature>
<dbReference type="Gene3D" id="1.20.120.1220">
    <property type="match status" value="1"/>
</dbReference>
<feature type="transmembrane region" description="Helical" evidence="2">
    <location>
        <begin position="148"/>
        <end position="172"/>
    </location>
</feature>
<dbReference type="InterPro" id="IPR050882">
    <property type="entry name" value="Prepilin_peptidase/N-MTase"/>
</dbReference>
<dbReference type="EC" id="2.1.1.-" evidence="4"/>
<comment type="caution">
    <text evidence="4">The sequence shown here is derived from an EMBL/GenBank/DDBJ whole genome shotgun (WGS) entry which is preliminary data.</text>
</comment>
<dbReference type="GO" id="GO:0008168">
    <property type="term" value="F:methyltransferase activity"/>
    <property type="evidence" value="ECO:0007669"/>
    <property type="project" value="UniProtKB-KW"/>
</dbReference>
<gene>
    <name evidence="4" type="ORF">FHS16_001273</name>
</gene>
<proteinExistence type="inferred from homology"/>
<evidence type="ECO:0000256" key="1">
    <source>
        <dbReference type="ARBA" id="ARBA00005801"/>
    </source>
</evidence>
<evidence type="ECO:0000259" key="3">
    <source>
        <dbReference type="Pfam" id="PF01478"/>
    </source>
</evidence>
<evidence type="ECO:0000313" key="5">
    <source>
        <dbReference type="Proteomes" id="UP000518605"/>
    </source>
</evidence>
<keyword evidence="2" id="KW-0472">Membrane</keyword>
<dbReference type="AlphaFoldDB" id="A0A7W5C5L9"/>
<dbReference type="GO" id="GO:0005886">
    <property type="term" value="C:plasma membrane"/>
    <property type="evidence" value="ECO:0007669"/>
    <property type="project" value="TreeGrafter"/>
</dbReference>
<dbReference type="Proteomes" id="UP000518605">
    <property type="component" value="Unassembled WGS sequence"/>
</dbReference>
<dbReference type="GO" id="GO:0004190">
    <property type="term" value="F:aspartic-type endopeptidase activity"/>
    <property type="evidence" value="ECO:0007669"/>
    <property type="project" value="UniProtKB-EC"/>
</dbReference>
<keyword evidence="2" id="KW-0812">Transmembrane</keyword>
<dbReference type="EC" id="3.4.23.43" evidence="4"/>
<organism evidence="4 5">
    <name type="scientific">Paenibacillus endophyticus</name>
    <dbReference type="NCBI Taxonomy" id="1294268"/>
    <lineage>
        <taxon>Bacteria</taxon>
        <taxon>Bacillati</taxon>
        <taxon>Bacillota</taxon>
        <taxon>Bacilli</taxon>
        <taxon>Bacillales</taxon>
        <taxon>Paenibacillaceae</taxon>
        <taxon>Paenibacillus</taxon>
    </lineage>
</organism>
<evidence type="ECO:0000256" key="2">
    <source>
        <dbReference type="SAM" id="Phobius"/>
    </source>
</evidence>
<keyword evidence="4" id="KW-0489">Methyltransferase</keyword>
<feature type="transmembrane region" description="Helical" evidence="2">
    <location>
        <begin position="100"/>
        <end position="118"/>
    </location>
</feature>
<comment type="similarity">
    <text evidence="1">Belongs to the peptidase A24 family.</text>
</comment>
<dbReference type="PANTHER" id="PTHR30487">
    <property type="entry name" value="TYPE 4 PREPILIN-LIKE PROTEINS LEADER PEPTIDE-PROCESSING ENZYME"/>
    <property type="match status" value="1"/>
</dbReference>
<accession>A0A7W5C5L9</accession>
<feature type="transmembrane region" description="Helical" evidence="2">
    <location>
        <begin position="125"/>
        <end position="142"/>
    </location>
</feature>
<dbReference type="GO" id="GO:0032259">
    <property type="term" value="P:methylation"/>
    <property type="evidence" value="ECO:0007669"/>
    <property type="project" value="UniProtKB-KW"/>
</dbReference>
<keyword evidence="4" id="KW-0378">Hydrolase</keyword>
<protein>
    <submittedName>
        <fullName evidence="4">Leader peptidase (Prepilin peptidase)/N-methyltransferase</fullName>
        <ecNumber evidence="4">2.1.1.-</ecNumber>
        <ecNumber evidence="4">3.4.23.43</ecNumber>
    </submittedName>
</protein>
<sequence>MIVLYIFVIALLGMLVSGILSAIAIQWDTRFQSVNPPIYALNKQTKQRYFTLIPLFKKIMSGINQRKIKPSMAWRYALGEFMTTVLFAHAAYTIGWEPELLAVLFFISILVIIVQTDLTDMIIPNKVVAVGVIGAIVIRLFIHPLPLLNYGIAALAGSGALLLIGIISSWILKKETMGGGDIKLYVFIGLILGVKLTLLSLFLASLFGLIGGIVLLATGAHSKGKTIPFGPYIAVGALAAYYWGNGLIDWYLSFLSY</sequence>
<dbReference type="PANTHER" id="PTHR30487:SF0">
    <property type="entry name" value="PREPILIN LEADER PEPTIDASE_N-METHYLTRANSFERASE-RELATED"/>
    <property type="match status" value="1"/>
</dbReference>
<name>A0A7W5C5L9_9BACL</name>
<evidence type="ECO:0000313" key="4">
    <source>
        <dbReference type="EMBL" id="MBB3151230.1"/>
    </source>
</evidence>
<feature type="transmembrane region" description="Helical" evidence="2">
    <location>
        <begin position="6"/>
        <end position="25"/>
    </location>
</feature>
<keyword evidence="2" id="KW-1133">Transmembrane helix</keyword>
<dbReference type="Pfam" id="PF01478">
    <property type="entry name" value="Peptidase_A24"/>
    <property type="match status" value="1"/>
</dbReference>
<dbReference type="InterPro" id="IPR000045">
    <property type="entry name" value="Prepilin_IV_endopep_pep"/>
</dbReference>
<dbReference type="EMBL" id="JACHXW010000003">
    <property type="protein sequence ID" value="MBB3151230.1"/>
    <property type="molecule type" value="Genomic_DNA"/>
</dbReference>